<sequence length="264" mass="30376">MKICVIQNKVYESIEENIKNLLTLENELSKTSYDFIVFPEMFTTPYELKYFKNTSSRDNREVLAYLKALAIKYNTYVIGGSIPEISENKIYNSSFVYDRNGTLISKYRKIHLFSVVYPNGHSFSENEVLSSGKKIVTFNTEFGKMGLMICFDIRFPRLAYLLQKQDVKVIFVPAAFNTYTGPMHWYTTFKARAIDNQLFFVGASPARDSFGTYEPYGHSLIVNPLGKIIKDLDEKQGIIDTEINLDDIEKARKSIPIIKNQVDL</sequence>
<dbReference type="SUPFAM" id="SSF56317">
    <property type="entry name" value="Carbon-nitrogen hydrolase"/>
    <property type="match status" value="1"/>
</dbReference>
<dbReference type="InterPro" id="IPR036526">
    <property type="entry name" value="C-N_Hydrolase_sf"/>
</dbReference>
<dbReference type="PANTHER" id="PTHR23088:SF27">
    <property type="entry name" value="DEAMINATED GLUTATHIONE AMIDASE"/>
    <property type="match status" value="1"/>
</dbReference>
<dbReference type="KEGG" id="tbk:HF295_00830"/>
<dbReference type="PROSITE" id="PS50263">
    <property type="entry name" value="CN_HYDROLASE"/>
    <property type="match status" value="1"/>
</dbReference>
<keyword evidence="2 4" id="KW-0378">Hydrolase</keyword>
<dbReference type="PANTHER" id="PTHR23088">
    <property type="entry name" value="NITRILASE-RELATED"/>
    <property type="match status" value="1"/>
</dbReference>
<dbReference type="InterPro" id="IPR045254">
    <property type="entry name" value="Nit1/2_C-N_Hydrolase"/>
</dbReference>
<comment type="similarity">
    <text evidence="1">Belongs to the carbon-nitrogen hydrolase superfamily. NIT1/NIT2 family.</text>
</comment>
<evidence type="ECO:0000256" key="2">
    <source>
        <dbReference type="ARBA" id="ARBA00022801"/>
    </source>
</evidence>
<gene>
    <name evidence="4" type="ORF">HF295_00830</name>
</gene>
<feature type="domain" description="CN hydrolase" evidence="3">
    <location>
        <begin position="1"/>
        <end position="245"/>
    </location>
</feature>
<dbReference type="GO" id="GO:0016811">
    <property type="term" value="F:hydrolase activity, acting on carbon-nitrogen (but not peptide) bonds, in linear amides"/>
    <property type="evidence" value="ECO:0007669"/>
    <property type="project" value="InterPro"/>
</dbReference>
<evidence type="ECO:0000313" key="5">
    <source>
        <dbReference type="Proteomes" id="UP000512167"/>
    </source>
</evidence>
<protein>
    <submittedName>
        <fullName evidence="4">Carbon-nitrogen hydrolase family protein</fullName>
    </submittedName>
</protein>
<proteinExistence type="inferred from homology"/>
<accession>A0A7L6MZR5</accession>
<dbReference type="RefSeq" id="WP_312031949.1">
    <property type="nucleotide sequence ID" value="NZ_CP051151.1"/>
</dbReference>
<dbReference type="EMBL" id="CP051151">
    <property type="protein sequence ID" value="QLY39480.1"/>
    <property type="molecule type" value="Genomic_DNA"/>
</dbReference>
<dbReference type="Gene3D" id="3.60.110.10">
    <property type="entry name" value="Carbon-nitrogen hydrolase"/>
    <property type="match status" value="1"/>
</dbReference>
<reference evidence="4 5" key="1">
    <citation type="submission" date="2020-04" db="EMBL/GenBank/DDBJ databases">
        <authorList>
            <person name="Zheng R.K."/>
            <person name="Sun C.M."/>
        </authorList>
    </citation>
    <scope>NUCLEOTIDE SEQUENCE [LARGE SCALE GENOMIC DNA]</scope>
    <source>
        <strain evidence="5">zrk29</strain>
    </source>
</reference>
<dbReference type="Proteomes" id="UP000512167">
    <property type="component" value="Chromosome"/>
</dbReference>
<dbReference type="AlphaFoldDB" id="A0A7L6MZR5"/>
<keyword evidence="5" id="KW-1185">Reference proteome</keyword>
<name>A0A7L6MZR5_9MOLU</name>
<evidence type="ECO:0000259" key="3">
    <source>
        <dbReference type="PROSITE" id="PS50263"/>
    </source>
</evidence>
<evidence type="ECO:0000313" key="4">
    <source>
        <dbReference type="EMBL" id="QLY39480.1"/>
    </source>
</evidence>
<evidence type="ECO:0000256" key="1">
    <source>
        <dbReference type="ARBA" id="ARBA00010613"/>
    </source>
</evidence>
<dbReference type="CDD" id="cd07572">
    <property type="entry name" value="nit"/>
    <property type="match status" value="1"/>
</dbReference>
<organism evidence="4 5">
    <name type="scientific">Hujiaoplasma nucleasis</name>
    <dbReference type="NCBI Taxonomy" id="2725268"/>
    <lineage>
        <taxon>Bacteria</taxon>
        <taxon>Bacillati</taxon>
        <taxon>Mycoplasmatota</taxon>
        <taxon>Mollicutes</taxon>
        <taxon>Candidatus Izemoplasmatales</taxon>
        <taxon>Hujiaoplasmataceae</taxon>
        <taxon>Hujiaoplasma</taxon>
    </lineage>
</organism>
<dbReference type="InterPro" id="IPR003010">
    <property type="entry name" value="C-N_Hydrolase"/>
</dbReference>
<dbReference type="Pfam" id="PF00795">
    <property type="entry name" value="CN_hydrolase"/>
    <property type="match status" value="1"/>
</dbReference>